<comment type="caution">
    <text evidence="1">The sequence shown here is derived from an EMBL/GenBank/DDBJ whole genome shotgun (WGS) entry which is preliminary data.</text>
</comment>
<gene>
    <name evidence="1" type="ORF">DY000_02048528</name>
</gene>
<organism evidence="1 2">
    <name type="scientific">Brassica cretica</name>
    <name type="common">Mustard</name>
    <dbReference type="NCBI Taxonomy" id="69181"/>
    <lineage>
        <taxon>Eukaryota</taxon>
        <taxon>Viridiplantae</taxon>
        <taxon>Streptophyta</taxon>
        <taxon>Embryophyta</taxon>
        <taxon>Tracheophyta</taxon>
        <taxon>Spermatophyta</taxon>
        <taxon>Magnoliopsida</taxon>
        <taxon>eudicotyledons</taxon>
        <taxon>Gunneridae</taxon>
        <taxon>Pentapetalae</taxon>
        <taxon>rosids</taxon>
        <taxon>malvids</taxon>
        <taxon>Brassicales</taxon>
        <taxon>Brassicaceae</taxon>
        <taxon>Brassiceae</taxon>
        <taxon>Brassica</taxon>
    </lineage>
</organism>
<keyword evidence="2" id="KW-1185">Reference proteome</keyword>
<sequence>MDRTESLHEYECCCVTVGAFGEGPPPIRCMCFGGDFERLRGRSGCAGESYPVSACGIWGMWIGSLGGERGDVGLLGTYDVSESEAVGSSESYDDVIGGLSVSRFGAVVGVSAYSFLSFSGVLSGRLRELVNRLPRCDDGIRRGPCFLFWASSRCSCLGLSFGIGSRFHTVSFAAFRKQIKPWTDSVLKVKEQLFGEKTKSLSPSSKKSRRCKNISEVRSRGKDGVDFTNGEDCLLILFLSVASVFSTPRFILGQNPNFFAASLNEIVPLVLNKEEKTREERNWYVLFHE</sequence>
<evidence type="ECO:0000313" key="2">
    <source>
        <dbReference type="Proteomes" id="UP000266723"/>
    </source>
</evidence>
<dbReference type="EMBL" id="QGKV02000297">
    <property type="protein sequence ID" value="KAF3612156.1"/>
    <property type="molecule type" value="Genomic_DNA"/>
</dbReference>
<evidence type="ECO:0000313" key="1">
    <source>
        <dbReference type="EMBL" id="KAF3612156.1"/>
    </source>
</evidence>
<accession>A0ABQ7F7V4</accession>
<dbReference type="Proteomes" id="UP000266723">
    <property type="component" value="Unassembled WGS sequence"/>
</dbReference>
<reference evidence="1 2" key="1">
    <citation type="journal article" date="2020" name="BMC Genomics">
        <title>Intraspecific diversification of the crop wild relative Brassica cretica Lam. using demographic model selection.</title>
        <authorList>
            <person name="Kioukis A."/>
            <person name="Michalopoulou V.A."/>
            <person name="Briers L."/>
            <person name="Pirintsos S."/>
            <person name="Studholme D.J."/>
            <person name="Pavlidis P."/>
            <person name="Sarris P.F."/>
        </authorList>
    </citation>
    <scope>NUCLEOTIDE SEQUENCE [LARGE SCALE GENOMIC DNA]</scope>
    <source>
        <strain evidence="2">cv. PFS-1207/04</strain>
    </source>
</reference>
<protein>
    <submittedName>
        <fullName evidence="1">Uncharacterized protein</fullName>
    </submittedName>
</protein>
<name>A0ABQ7F7V4_BRACR</name>
<proteinExistence type="predicted"/>